<comment type="caution">
    <text evidence="1">The sequence shown here is derived from an EMBL/GenBank/DDBJ whole genome shotgun (WGS) entry which is preliminary data.</text>
</comment>
<gene>
    <name evidence="1" type="ORF">S12H4_22715</name>
</gene>
<protein>
    <submittedName>
        <fullName evidence="1">Uncharacterized protein</fullName>
    </submittedName>
</protein>
<dbReference type="EMBL" id="BARW01011902">
    <property type="protein sequence ID" value="GAI78090.1"/>
    <property type="molecule type" value="Genomic_DNA"/>
</dbReference>
<proteinExistence type="predicted"/>
<evidence type="ECO:0000313" key="1">
    <source>
        <dbReference type="EMBL" id="GAI78090.1"/>
    </source>
</evidence>
<reference evidence="1" key="1">
    <citation type="journal article" date="2014" name="Front. Microbiol.">
        <title>High frequency of phylogenetically diverse reductive dehalogenase-homologous genes in deep subseafloor sedimentary metagenomes.</title>
        <authorList>
            <person name="Kawai M."/>
            <person name="Futagami T."/>
            <person name="Toyoda A."/>
            <person name="Takaki Y."/>
            <person name="Nishi S."/>
            <person name="Hori S."/>
            <person name="Arai W."/>
            <person name="Tsubouchi T."/>
            <person name="Morono Y."/>
            <person name="Uchiyama I."/>
            <person name="Ito T."/>
            <person name="Fujiyama A."/>
            <person name="Inagaki F."/>
            <person name="Takami H."/>
        </authorList>
    </citation>
    <scope>NUCLEOTIDE SEQUENCE</scope>
    <source>
        <strain evidence="1">Expedition CK06-06</strain>
    </source>
</reference>
<organism evidence="1">
    <name type="scientific">marine sediment metagenome</name>
    <dbReference type="NCBI Taxonomy" id="412755"/>
    <lineage>
        <taxon>unclassified sequences</taxon>
        <taxon>metagenomes</taxon>
        <taxon>ecological metagenomes</taxon>
    </lineage>
</organism>
<name>X1SRX0_9ZZZZ</name>
<accession>X1SRX0</accession>
<sequence length="79" mass="9143">YMVDNIGTGPTALYHYATYMGESMSILDAFGETNEDIFTVEFLIEGFYQPVTVYDTIPKNQQFRFQVVRTTEICNIRLD</sequence>
<dbReference type="AlphaFoldDB" id="X1SRX0"/>
<feature type="non-terminal residue" evidence="1">
    <location>
        <position position="1"/>
    </location>
</feature>